<dbReference type="SUPFAM" id="SSF53474">
    <property type="entry name" value="alpha/beta-Hydrolases"/>
    <property type="match status" value="1"/>
</dbReference>
<dbReference type="InterPro" id="IPR001375">
    <property type="entry name" value="Peptidase_S9_cat"/>
</dbReference>
<protein>
    <submittedName>
        <fullName evidence="4">Alpha/beta hydrolase</fullName>
    </submittedName>
</protein>
<dbReference type="GO" id="GO:0052689">
    <property type="term" value="F:carboxylic ester hydrolase activity"/>
    <property type="evidence" value="ECO:0007669"/>
    <property type="project" value="TreeGrafter"/>
</dbReference>
<dbReference type="Pfam" id="PF00326">
    <property type="entry name" value="Peptidase_S9"/>
    <property type="match status" value="1"/>
</dbReference>
<gene>
    <name evidence="4" type="ORF">CSW64_04570</name>
</gene>
<keyword evidence="4" id="KW-0378">Hydrolase</keyword>
<sequence>MIRTLSKCAAVVGLLAFPAAAVAAPESPPPGLCHVGAYALADGRKLVVQPSNAPNLRWRMLDGTTGKVFPSGDAGSYAGGDGWSAKAPVTTTVDFGSCGSPTIQFNNTPGDRIALPTTPITFASGPLSLQGELVMPSSGKPRAVVVLQYGSDKESAVWHNYVQYLLPLKDIAVFVFDKRGTGRSTGEYTIHFGDLADDMAAAIGAVRARPELKGVPLGLMGESQGGWVAPLAATKAKVDFVVVGYGLAVSLVEEDRSEVEQGLRAKGYGADVLAKGRAMHDAATRVAVSRFNEGADELARLKAASEGEPWRKGLGGDYTGPLSSMPAEDVKRIFSFGYDLAYEPVPTLEKLNVPMLWVLAGMDTAAPHERTLAILRALQAKGAPIDVVVFPKAEHGIIETDGAGKRLGRTAPGYFELLGDWMKTRRLEKAYGEGVEHRRR</sequence>
<dbReference type="InterPro" id="IPR022742">
    <property type="entry name" value="Hydrolase_4"/>
</dbReference>
<feature type="signal peptide" evidence="1">
    <location>
        <begin position="1"/>
        <end position="23"/>
    </location>
</feature>
<reference evidence="4 5" key="1">
    <citation type="submission" date="2017-10" db="EMBL/GenBank/DDBJ databases">
        <title>Genome sequence of Caulobacter mirabilis FWC38.</title>
        <authorList>
            <person name="Fiebig A."/>
            <person name="Crosson S."/>
        </authorList>
    </citation>
    <scope>NUCLEOTIDE SEQUENCE [LARGE SCALE GENOMIC DNA]</scope>
    <source>
        <strain evidence="4 5">FWC 38</strain>
    </source>
</reference>
<keyword evidence="5" id="KW-1185">Reference proteome</keyword>
<dbReference type="PANTHER" id="PTHR43265:SF1">
    <property type="entry name" value="ESTERASE ESTD"/>
    <property type="match status" value="1"/>
</dbReference>
<organism evidence="4 5">
    <name type="scientific">Caulobacter mirabilis</name>
    <dbReference type="NCBI Taxonomy" id="69666"/>
    <lineage>
        <taxon>Bacteria</taxon>
        <taxon>Pseudomonadati</taxon>
        <taxon>Pseudomonadota</taxon>
        <taxon>Alphaproteobacteria</taxon>
        <taxon>Caulobacterales</taxon>
        <taxon>Caulobacteraceae</taxon>
        <taxon>Caulobacter</taxon>
    </lineage>
</organism>
<dbReference type="Proteomes" id="UP000228945">
    <property type="component" value="Chromosome"/>
</dbReference>
<evidence type="ECO:0000313" key="5">
    <source>
        <dbReference type="Proteomes" id="UP000228945"/>
    </source>
</evidence>
<keyword evidence="1" id="KW-0732">Signal</keyword>
<dbReference type="OrthoDB" id="9809549at2"/>
<dbReference type="InterPro" id="IPR029058">
    <property type="entry name" value="AB_hydrolase_fold"/>
</dbReference>
<evidence type="ECO:0000259" key="2">
    <source>
        <dbReference type="Pfam" id="PF00326"/>
    </source>
</evidence>
<dbReference type="Pfam" id="PF12146">
    <property type="entry name" value="Hydrolase_4"/>
    <property type="match status" value="1"/>
</dbReference>
<name>A0A2D2AUN4_9CAUL</name>
<dbReference type="InterPro" id="IPR053145">
    <property type="entry name" value="AB_hydrolase_Est10"/>
</dbReference>
<evidence type="ECO:0000256" key="1">
    <source>
        <dbReference type="SAM" id="SignalP"/>
    </source>
</evidence>
<dbReference type="GO" id="GO:0008236">
    <property type="term" value="F:serine-type peptidase activity"/>
    <property type="evidence" value="ECO:0007669"/>
    <property type="project" value="InterPro"/>
</dbReference>
<evidence type="ECO:0000313" key="4">
    <source>
        <dbReference type="EMBL" id="ATQ41732.1"/>
    </source>
</evidence>
<accession>A0A2D2AUN4</accession>
<dbReference type="AlphaFoldDB" id="A0A2D2AUN4"/>
<feature type="domain" description="Peptidase S9 prolyl oligopeptidase catalytic" evidence="2">
    <location>
        <begin position="343"/>
        <end position="400"/>
    </location>
</feature>
<dbReference type="PANTHER" id="PTHR43265">
    <property type="entry name" value="ESTERASE ESTD"/>
    <property type="match status" value="1"/>
</dbReference>
<feature type="chain" id="PRO_5013568401" evidence="1">
    <location>
        <begin position="24"/>
        <end position="440"/>
    </location>
</feature>
<proteinExistence type="predicted"/>
<dbReference type="GO" id="GO:0006508">
    <property type="term" value="P:proteolysis"/>
    <property type="evidence" value="ECO:0007669"/>
    <property type="project" value="InterPro"/>
</dbReference>
<feature type="domain" description="Serine aminopeptidase S33" evidence="3">
    <location>
        <begin position="140"/>
        <end position="237"/>
    </location>
</feature>
<dbReference type="Gene3D" id="3.40.50.1820">
    <property type="entry name" value="alpha/beta hydrolase"/>
    <property type="match status" value="1"/>
</dbReference>
<evidence type="ECO:0000259" key="3">
    <source>
        <dbReference type="Pfam" id="PF12146"/>
    </source>
</evidence>
<dbReference type="RefSeq" id="WP_099620989.1">
    <property type="nucleotide sequence ID" value="NZ_CP024201.1"/>
</dbReference>
<dbReference type="EMBL" id="CP024201">
    <property type="protein sequence ID" value="ATQ41732.1"/>
    <property type="molecule type" value="Genomic_DNA"/>
</dbReference>
<dbReference type="KEGG" id="cmb:CSW64_04570"/>